<dbReference type="AlphaFoldDB" id="A0A6M0RKY0"/>
<evidence type="ECO:0000313" key="3">
    <source>
        <dbReference type="Proteomes" id="UP000481033"/>
    </source>
</evidence>
<feature type="transmembrane region" description="Helical" evidence="1">
    <location>
        <begin position="39"/>
        <end position="59"/>
    </location>
</feature>
<reference evidence="2 3" key="1">
    <citation type="journal article" date="2020" name="Microb. Ecol.">
        <title>Ecogenomics of the Marine Benthic Filamentous Cyanobacterium Adonisia.</title>
        <authorList>
            <person name="Walter J.M."/>
            <person name="Coutinho F.H."/>
            <person name="Leomil L."/>
            <person name="Hargreaves P.I."/>
            <person name="Campeao M.E."/>
            <person name="Vieira V.V."/>
            <person name="Silva B.S."/>
            <person name="Fistarol G.O."/>
            <person name="Salomon P.S."/>
            <person name="Sawabe T."/>
            <person name="Mino S."/>
            <person name="Hosokawa M."/>
            <person name="Miyashita H."/>
            <person name="Maruyama F."/>
            <person name="van Verk M.C."/>
            <person name="Dutilh B.E."/>
            <person name="Thompson C.C."/>
            <person name="Thompson F.L."/>
        </authorList>
    </citation>
    <scope>NUCLEOTIDE SEQUENCE [LARGE SCALE GENOMIC DNA]</scope>
    <source>
        <strain evidence="2 3">CCMR0081</strain>
    </source>
</reference>
<protein>
    <submittedName>
        <fullName evidence="2">DUF1230 family protein</fullName>
    </submittedName>
</protein>
<organism evidence="2 3">
    <name type="scientific">Adonisia turfae CCMR0081</name>
    <dbReference type="NCBI Taxonomy" id="2292702"/>
    <lineage>
        <taxon>Bacteria</taxon>
        <taxon>Bacillati</taxon>
        <taxon>Cyanobacteriota</taxon>
        <taxon>Adonisia</taxon>
        <taxon>Adonisia turfae</taxon>
    </lineage>
</organism>
<dbReference type="InterPro" id="IPR009631">
    <property type="entry name" value="CGLD27-like"/>
</dbReference>
<accession>A0A6M0RKY0</accession>
<comment type="caution">
    <text evidence="2">The sequence shown here is derived from an EMBL/GenBank/DDBJ whole genome shotgun (WGS) entry which is preliminary data.</text>
</comment>
<dbReference type="PANTHER" id="PTHR34214:SF3">
    <property type="entry name" value="PROTEIN CONSERVED IN THE GREEN LINEAGE AND DIATOMS 27, CHLOROPLASTIC"/>
    <property type="match status" value="1"/>
</dbReference>
<evidence type="ECO:0000313" key="2">
    <source>
        <dbReference type="EMBL" id="NEZ56855.1"/>
    </source>
</evidence>
<keyword evidence="1" id="KW-0812">Transmembrane</keyword>
<evidence type="ECO:0000256" key="1">
    <source>
        <dbReference type="SAM" id="Phobius"/>
    </source>
</evidence>
<keyword evidence="3" id="KW-1185">Reference proteome</keyword>
<dbReference type="EMBL" id="QXHD01000004">
    <property type="protein sequence ID" value="NEZ56855.1"/>
    <property type="molecule type" value="Genomic_DNA"/>
</dbReference>
<proteinExistence type="predicted"/>
<name>A0A6M0RKY0_9CYAN</name>
<sequence>MKRSAPRCPVPAEQLPIREYEEMRESWFYSWGARSLRGYTVPVLVVWGLSWLVSAPIAAASFAPTKFLTQFLVSASLGALVIPTLTLLQLYVGWSHVGHRLQIRDLPYEESGWYDGQIWTKPDDVFNRDCLIVDYQVKPILSRLRKTFGIIASCLATSILGWSLL</sequence>
<keyword evidence="1" id="KW-0472">Membrane</keyword>
<feature type="transmembrane region" description="Helical" evidence="1">
    <location>
        <begin position="71"/>
        <end position="94"/>
    </location>
</feature>
<dbReference type="RefSeq" id="WP_163669818.1">
    <property type="nucleotide sequence ID" value="NZ_QXHD01000004.1"/>
</dbReference>
<dbReference type="PANTHER" id="PTHR34214">
    <property type="match status" value="1"/>
</dbReference>
<keyword evidence="1" id="KW-1133">Transmembrane helix</keyword>
<dbReference type="Proteomes" id="UP000481033">
    <property type="component" value="Unassembled WGS sequence"/>
</dbReference>
<feature type="transmembrane region" description="Helical" evidence="1">
    <location>
        <begin position="147"/>
        <end position="164"/>
    </location>
</feature>
<gene>
    <name evidence="2" type="ORF">DXZ20_14435</name>
</gene>
<dbReference type="Pfam" id="PF06799">
    <property type="entry name" value="CGLD27-like"/>
    <property type="match status" value="1"/>
</dbReference>